<evidence type="ECO:0000256" key="7">
    <source>
        <dbReference type="ARBA" id="ARBA00022679"/>
    </source>
</evidence>
<keyword evidence="10 13" id="KW-1133">Transmembrane helix</keyword>
<evidence type="ECO:0000256" key="8">
    <source>
        <dbReference type="ARBA" id="ARBA00022692"/>
    </source>
</evidence>
<feature type="transmembrane region" description="Helical" evidence="13">
    <location>
        <begin position="110"/>
        <end position="132"/>
    </location>
</feature>
<keyword evidence="8 13" id="KW-0812">Transmembrane</keyword>
<reference evidence="14 15" key="1">
    <citation type="submission" date="2024-02" db="EMBL/GenBank/DDBJ databases">
        <title>A draft genome for the cacao thread blight pathogen Marasmius crinis-equi.</title>
        <authorList>
            <person name="Cohen S.P."/>
            <person name="Baruah I.K."/>
            <person name="Amoako-Attah I."/>
            <person name="Bukari Y."/>
            <person name="Meinhardt L.W."/>
            <person name="Bailey B.A."/>
        </authorList>
    </citation>
    <scope>NUCLEOTIDE SEQUENCE [LARGE SCALE GENOMIC DNA]</scope>
    <source>
        <strain evidence="14 15">GH-76</strain>
    </source>
</reference>
<feature type="transmembrane region" description="Helical" evidence="13">
    <location>
        <begin position="402"/>
        <end position="420"/>
    </location>
</feature>
<protein>
    <recommendedName>
        <fullName evidence="4 13">GPI mannosyltransferase 1</fullName>
        <ecNumber evidence="13">2.4.1.-</ecNumber>
    </recommendedName>
    <alternativeName>
        <fullName evidence="13">GPI mannosyltransferase I</fullName>
    </alternativeName>
</protein>
<keyword evidence="15" id="KW-1185">Reference proteome</keyword>
<dbReference type="EC" id="2.4.1.-" evidence="13"/>
<evidence type="ECO:0000256" key="12">
    <source>
        <dbReference type="ARBA" id="ARBA00025399"/>
    </source>
</evidence>
<keyword evidence="11 13" id="KW-0472">Membrane</keyword>
<comment type="similarity">
    <text evidence="3 13">Belongs to the PIGM family.</text>
</comment>
<dbReference type="PANTHER" id="PTHR12886:SF0">
    <property type="entry name" value="GPI MANNOSYLTRANSFERASE 1"/>
    <property type="match status" value="1"/>
</dbReference>
<organism evidence="14 15">
    <name type="scientific">Marasmius crinis-equi</name>
    <dbReference type="NCBI Taxonomy" id="585013"/>
    <lineage>
        <taxon>Eukaryota</taxon>
        <taxon>Fungi</taxon>
        <taxon>Dikarya</taxon>
        <taxon>Basidiomycota</taxon>
        <taxon>Agaricomycotina</taxon>
        <taxon>Agaricomycetes</taxon>
        <taxon>Agaricomycetidae</taxon>
        <taxon>Agaricales</taxon>
        <taxon>Marasmiineae</taxon>
        <taxon>Marasmiaceae</taxon>
        <taxon>Marasmius</taxon>
    </lineage>
</organism>
<evidence type="ECO:0000256" key="9">
    <source>
        <dbReference type="ARBA" id="ARBA00022824"/>
    </source>
</evidence>
<comment type="subcellular location">
    <subcellularLocation>
        <location evidence="1 13">Endoplasmic reticulum membrane</location>
        <topology evidence="1 13">Multi-pass membrane protein</topology>
    </subcellularLocation>
</comment>
<evidence type="ECO:0000256" key="6">
    <source>
        <dbReference type="ARBA" id="ARBA00022676"/>
    </source>
</evidence>
<evidence type="ECO:0000313" key="14">
    <source>
        <dbReference type="EMBL" id="KAL0577939.1"/>
    </source>
</evidence>
<proteinExistence type="inferred from homology"/>
<feature type="transmembrane region" description="Helical" evidence="13">
    <location>
        <begin position="12"/>
        <end position="31"/>
    </location>
</feature>
<dbReference type="PANTHER" id="PTHR12886">
    <property type="entry name" value="PIG-M MANNOSYLTRANSFERASE"/>
    <property type="match status" value="1"/>
</dbReference>
<feature type="transmembrane region" description="Helical" evidence="13">
    <location>
        <begin position="201"/>
        <end position="227"/>
    </location>
</feature>
<evidence type="ECO:0000256" key="2">
    <source>
        <dbReference type="ARBA" id="ARBA00004687"/>
    </source>
</evidence>
<comment type="caution">
    <text evidence="14">The sequence shown here is derived from an EMBL/GenBank/DDBJ whole genome shotgun (WGS) entry which is preliminary data.</text>
</comment>
<keyword evidence="6 13" id="KW-0328">Glycosyltransferase</keyword>
<gene>
    <name evidence="14" type="primary">GPI14</name>
    <name evidence="14" type="ORF">V5O48_004046</name>
</gene>
<keyword evidence="9 13" id="KW-0256">Endoplasmic reticulum</keyword>
<comment type="function">
    <text evidence="12 13">Mannosyltransferase involved in glycosylphosphatidylinositol-anchor biosynthesis. Transfers the first alpha-1,4-mannose to GlcN-acyl-PI during GPI precursor assembly. Required for cell wall integrity.</text>
</comment>
<evidence type="ECO:0000256" key="11">
    <source>
        <dbReference type="ARBA" id="ARBA00023136"/>
    </source>
</evidence>
<feature type="transmembrane region" description="Helical" evidence="13">
    <location>
        <begin position="364"/>
        <end position="390"/>
    </location>
</feature>
<feature type="transmembrane region" description="Helical" evidence="13">
    <location>
        <begin position="260"/>
        <end position="279"/>
    </location>
</feature>
<comment type="pathway">
    <text evidence="2 13">Glycolipid biosynthesis; glycosylphosphatidylinositol-anchor biosynthesis.</text>
</comment>
<evidence type="ECO:0000256" key="4">
    <source>
        <dbReference type="ARBA" id="ARBA00013797"/>
    </source>
</evidence>
<evidence type="ECO:0000256" key="5">
    <source>
        <dbReference type="ARBA" id="ARBA00022502"/>
    </source>
</evidence>
<dbReference type="Pfam" id="PF05007">
    <property type="entry name" value="Mannosyl_trans"/>
    <property type="match status" value="1"/>
</dbReference>
<name>A0ABR3FR83_9AGAR</name>
<evidence type="ECO:0000256" key="1">
    <source>
        <dbReference type="ARBA" id="ARBA00004477"/>
    </source>
</evidence>
<keyword evidence="7 13" id="KW-0808">Transferase</keyword>
<evidence type="ECO:0000256" key="10">
    <source>
        <dbReference type="ARBA" id="ARBA00022989"/>
    </source>
</evidence>
<dbReference type="GO" id="GO:0016757">
    <property type="term" value="F:glycosyltransferase activity"/>
    <property type="evidence" value="ECO:0007669"/>
    <property type="project" value="UniProtKB-KW"/>
</dbReference>
<accession>A0ABR3FR83</accession>
<evidence type="ECO:0000256" key="3">
    <source>
        <dbReference type="ARBA" id="ARBA00011071"/>
    </source>
</evidence>
<dbReference type="EMBL" id="JBAHYK010000128">
    <property type="protein sequence ID" value="KAL0577939.1"/>
    <property type="molecule type" value="Genomic_DNA"/>
</dbReference>
<feature type="transmembrane region" description="Helical" evidence="13">
    <location>
        <begin position="440"/>
        <end position="458"/>
    </location>
</feature>
<dbReference type="Proteomes" id="UP001465976">
    <property type="component" value="Unassembled WGS sequence"/>
</dbReference>
<sequence length="464" mass="52325">MSATSSLISLWSSFRFILTLSVLVRIALIVYSEWHDARSIVKYTDVDYRVFSDAAKYILHPGPGNTNTAAGSFRVRAIGDPYTRETYRYTPLLALLLTPNEWLHPSFGKYLFAACDIINGIIIYKLLISVILPRPTHPEHKKPPSSDHTVSQNARQATICSAIHLLNPMVFSISTRGSSESILSLFVLTTLYAALTRRWNIAAVGLGISVHWKIYPFVYGFSCLAVLRKAGGKKVVNGKSQGGGVLGYISSFVNWETLKFGVLSVGTFGILTGGCYLIWGYPFLYETYLYHLNRRDHRHNFSPYFYLTYLTYPSLKSSEGLPSTALPWQTMLHSSLTSFVPQMFLTIGTGFLFGGREDDFPFTWFIQTVVFVVFNKVCTSQYFLWYLLLLPLILPRLNISKTTATIYVAVWVGVQALWLGEAYKLEFLGQNTFYGLWIRGLIYVAGNCWVLGGIMRGYKSDMIS</sequence>
<evidence type="ECO:0000313" key="15">
    <source>
        <dbReference type="Proteomes" id="UP001465976"/>
    </source>
</evidence>
<evidence type="ECO:0000256" key="13">
    <source>
        <dbReference type="RuleBase" id="RU365064"/>
    </source>
</evidence>
<keyword evidence="5 13" id="KW-0337">GPI-anchor biosynthesis</keyword>
<dbReference type="InterPro" id="IPR007704">
    <property type="entry name" value="PIG-M"/>
</dbReference>